<dbReference type="AlphaFoldDB" id="A0AAF0I699"/>
<organism evidence="1 2">
    <name type="scientific">Vagococcus intermedius</name>
    <dbReference type="NCBI Taxonomy" id="2991418"/>
    <lineage>
        <taxon>Bacteria</taxon>
        <taxon>Bacillati</taxon>
        <taxon>Bacillota</taxon>
        <taxon>Bacilli</taxon>
        <taxon>Lactobacillales</taxon>
        <taxon>Enterococcaceae</taxon>
        <taxon>Vagococcus</taxon>
    </lineage>
</organism>
<dbReference type="EMBL" id="CP110232">
    <property type="protein sequence ID" value="WEG72555.1"/>
    <property type="molecule type" value="Genomic_DNA"/>
</dbReference>
<dbReference type="PANTHER" id="PTHR37943">
    <property type="entry name" value="PROTEIN VES"/>
    <property type="match status" value="1"/>
</dbReference>
<reference evidence="1" key="1">
    <citation type="submission" date="2022-10" db="EMBL/GenBank/DDBJ databases">
        <title>Vagococcus sp. isolated from poultry meat.</title>
        <authorList>
            <person name="Johansson P."/>
            <person name="Bjorkroth J."/>
        </authorList>
    </citation>
    <scope>NUCLEOTIDE SEQUENCE</scope>
    <source>
        <strain evidence="1">STAA11</strain>
    </source>
</reference>
<proteinExistence type="predicted"/>
<dbReference type="Proteomes" id="UP001179647">
    <property type="component" value="Chromosome"/>
</dbReference>
<evidence type="ECO:0000313" key="1">
    <source>
        <dbReference type="EMBL" id="WEG72555.1"/>
    </source>
</evidence>
<keyword evidence="2" id="KW-1185">Reference proteome</keyword>
<dbReference type="SUPFAM" id="SSF51182">
    <property type="entry name" value="RmlC-like cupins"/>
    <property type="match status" value="1"/>
</dbReference>
<name>A0AAF0I699_9ENTE</name>
<dbReference type="RefSeq" id="WP_275468356.1">
    <property type="nucleotide sequence ID" value="NZ_CP110232.1"/>
</dbReference>
<dbReference type="InterPro" id="IPR010282">
    <property type="entry name" value="Uncharacterised_HutD/Ves"/>
</dbReference>
<protein>
    <submittedName>
        <fullName evidence="1">HutD family protein</fullName>
    </submittedName>
</protein>
<evidence type="ECO:0000313" key="2">
    <source>
        <dbReference type="Proteomes" id="UP001179647"/>
    </source>
</evidence>
<dbReference type="KEGG" id="vie:OL234_06080"/>
<accession>A0AAF0I699</accession>
<sequence>MKMGILQDYFKMNRYVEKKYIVKEEYVSTEWTGGITTELYRSPVENDPSNNQSFDFRLSTASISKKNSDFTKLAGYNRIIMSLDKPLVLDHPETSKAKKIHLKPLEAYFFSGDIETRSYGLCQDINLIYKKEINAKMVVIKNSDVKIITDKDSIHLIYAIKSSKITINYKNKSVEDLMIYSGDTVVLEIGMTINYFSIHANSLLILSELSKNQ</sequence>
<dbReference type="InterPro" id="IPR014710">
    <property type="entry name" value="RmlC-like_jellyroll"/>
</dbReference>
<dbReference type="Pfam" id="PF05962">
    <property type="entry name" value="HutD"/>
    <property type="match status" value="1"/>
</dbReference>
<dbReference type="Gene3D" id="2.60.120.10">
    <property type="entry name" value="Jelly Rolls"/>
    <property type="match status" value="1"/>
</dbReference>
<dbReference type="InterPro" id="IPR011051">
    <property type="entry name" value="RmlC_Cupin_sf"/>
</dbReference>
<gene>
    <name evidence="1" type="ORF">OL234_06080</name>
</gene>
<dbReference type="PANTHER" id="PTHR37943:SF1">
    <property type="entry name" value="PROTEIN VES"/>
    <property type="match status" value="1"/>
</dbReference>